<reference evidence="1 2" key="1">
    <citation type="submission" date="2020-01" db="EMBL/GenBank/DDBJ databases">
        <title>Identification and distribution of gene clusters putatively required for synthesis of sphingolipid metabolism inhibitors in phylogenetically diverse species of the filamentous fungus Fusarium.</title>
        <authorList>
            <person name="Kim H.-S."/>
            <person name="Busman M."/>
            <person name="Brown D.W."/>
            <person name="Divon H."/>
            <person name="Uhlig S."/>
            <person name="Proctor R.H."/>
        </authorList>
    </citation>
    <scope>NUCLEOTIDE SEQUENCE [LARGE SCALE GENOMIC DNA]</scope>
    <source>
        <strain evidence="1 2">NRRL 13308</strain>
    </source>
</reference>
<gene>
    <name evidence="1" type="ORF">FACUT_11535</name>
</gene>
<dbReference type="Proteomes" id="UP000536711">
    <property type="component" value="Unassembled WGS sequence"/>
</dbReference>
<name>A0A8H4JD86_9HYPO</name>
<evidence type="ECO:0000313" key="2">
    <source>
        <dbReference type="Proteomes" id="UP000536711"/>
    </source>
</evidence>
<dbReference type="EMBL" id="JAADJF010000385">
    <property type="protein sequence ID" value="KAF4419195.1"/>
    <property type="molecule type" value="Genomic_DNA"/>
</dbReference>
<evidence type="ECO:0000313" key="1">
    <source>
        <dbReference type="EMBL" id="KAF4419195.1"/>
    </source>
</evidence>
<accession>A0A8H4JD86</accession>
<organism evidence="1 2">
    <name type="scientific">Fusarium acutatum</name>
    <dbReference type="NCBI Taxonomy" id="78861"/>
    <lineage>
        <taxon>Eukaryota</taxon>
        <taxon>Fungi</taxon>
        <taxon>Dikarya</taxon>
        <taxon>Ascomycota</taxon>
        <taxon>Pezizomycotina</taxon>
        <taxon>Sordariomycetes</taxon>
        <taxon>Hypocreomycetidae</taxon>
        <taxon>Hypocreales</taxon>
        <taxon>Nectriaceae</taxon>
        <taxon>Fusarium</taxon>
        <taxon>Fusarium fujikuroi species complex</taxon>
    </lineage>
</organism>
<dbReference type="AlphaFoldDB" id="A0A8H4JD86"/>
<proteinExistence type="predicted"/>
<protein>
    <submittedName>
        <fullName evidence="1">Uncharacterized protein</fullName>
    </submittedName>
</protein>
<sequence length="178" mass="19863">MVLIRLLHSTNDQELLSRAFDDKTQEPGVNERITEHSIGEQRMLALMNRWERFPLRTADDVAQWIEETSKNSIMHDGAGSQSVNKTGELSQAVKPSNNITHHSEVDIESHVGTEDDLSVESHHGHAVDQGSVSLSPNEISSVDTVQAPIPADKAHEVRNTTASFMIELPADFKDQFLW</sequence>
<dbReference type="OrthoDB" id="10261408at2759"/>
<keyword evidence="2" id="KW-1185">Reference proteome</keyword>
<comment type="caution">
    <text evidence="1">The sequence shown here is derived from an EMBL/GenBank/DDBJ whole genome shotgun (WGS) entry which is preliminary data.</text>
</comment>